<dbReference type="AlphaFoldDB" id="A0A409WT61"/>
<accession>A0A409WT61</accession>
<keyword evidence="1" id="KW-1133">Transmembrane helix</keyword>
<keyword evidence="1" id="KW-0812">Transmembrane</keyword>
<dbReference type="Proteomes" id="UP000283269">
    <property type="component" value="Unassembled WGS sequence"/>
</dbReference>
<name>A0A409WT61_PSICY</name>
<protein>
    <submittedName>
        <fullName evidence="2">Uncharacterized protein</fullName>
    </submittedName>
</protein>
<gene>
    <name evidence="2" type="ORF">CVT25_013444</name>
</gene>
<keyword evidence="1" id="KW-0472">Membrane</keyword>
<feature type="transmembrane region" description="Helical" evidence="1">
    <location>
        <begin position="271"/>
        <end position="293"/>
    </location>
</feature>
<dbReference type="OrthoDB" id="10543193at2759"/>
<dbReference type="InParanoid" id="A0A409WT61"/>
<organism evidence="2 3">
    <name type="scientific">Psilocybe cyanescens</name>
    <dbReference type="NCBI Taxonomy" id="93625"/>
    <lineage>
        <taxon>Eukaryota</taxon>
        <taxon>Fungi</taxon>
        <taxon>Dikarya</taxon>
        <taxon>Basidiomycota</taxon>
        <taxon>Agaricomycotina</taxon>
        <taxon>Agaricomycetes</taxon>
        <taxon>Agaricomycetidae</taxon>
        <taxon>Agaricales</taxon>
        <taxon>Agaricineae</taxon>
        <taxon>Strophariaceae</taxon>
        <taxon>Psilocybe</taxon>
    </lineage>
</organism>
<evidence type="ECO:0000256" key="1">
    <source>
        <dbReference type="SAM" id="Phobius"/>
    </source>
</evidence>
<feature type="transmembrane region" description="Helical" evidence="1">
    <location>
        <begin position="66"/>
        <end position="88"/>
    </location>
</feature>
<evidence type="ECO:0000313" key="3">
    <source>
        <dbReference type="Proteomes" id="UP000283269"/>
    </source>
</evidence>
<sequence length="304" mass="35096">MWVLSFVNRLAFVENLRPLLHAIQLILGFSFRKAESDLSLDLSHGIDCAPDGHWGSLLPMWGFLEVWLVATNIRVFFTFVLLYLRNLARLSSGLRLRRPRRTYADPTQLYLAYPDLTDVPVGYLRLQLRNMSHEFISFPIDPTQILPWESAPSMPIHLLRTQPTHIFAIPIFVSGRLTKFLSFPIHDIVFMIMCPKLKRLPRIGAGNLPHSNSIDIPVVLYRVPAPHSFALFQEHIYMMDYDLLLERFMGIRTADLELDRDSFLAQMSTEYVLAQATLLLRSVGLIYVVPVAFRPVQRLDFPDY</sequence>
<reference evidence="2 3" key="1">
    <citation type="journal article" date="2018" name="Evol. Lett.">
        <title>Horizontal gene cluster transfer increased hallucinogenic mushroom diversity.</title>
        <authorList>
            <person name="Reynolds H.T."/>
            <person name="Vijayakumar V."/>
            <person name="Gluck-Thaler E."/>
            <person name="Korotkin H.B."/>
            <person name="Matheny P.B."/>
            <person name="Slot J.C."/>
        </authorList>
    </citation>
    <scope>NUCLEOTIDE SEQUENCE [LARGE SCALE GENOMIC DNA]</scope>
    <source>
        <strain evidence="2 3">2631</strain>
    </source>
</reference>
<proteinExistence type="predicted"/>
<comment type="caution">
    <text evidence="2">The sequence shown here is derived from an EMBL/GenBank/DDBJ whole genome shotgun (WGS) entry which is preliminary data.</text>
</comment>
<keyword evidence="3" id="KW-1185">Reference proteome</keyword>
<evidence type="ECO:0000313" key="2">
    <source>
        <dbReference type="EMBL" id="PPQ81714.1"/>
    </source>
</evidence>
<dbReference type="EMBL" id="NHYD01003221">
    <property type="protein sequence ID" value="PPQ81714.1"/>
    <property type="molecule type" value="Genomic_DNA"/>
</dbReference>